<dbReference type="Proteomes" id="UP000000304">
    <property type="component" value="Chromosome 2L"/>
</dbReference>
<dbReference type="OMA" id="IANVQHD"/>
<feature type="region of interest" description="Disordered" evidence="1">
    <location>
        <begin position="105"/>
        <end position="129"/>
    </location>
</feature>
<name>B4Q3J9_DROSI</name>
<proteinExistence type="predicted"/>
<evidence type="ECO:0000313" key="2">
    <source>
        <dbReference type="EMBL" id="EDX03803.1"/>
    </source>
</evidence>
<gene>
    <name evidence="2" type="primary">Dsim\GD22659</name>
    <name evidence="2" type="ORF">Dsim_GD22659</name>
</gene>
<evidence type="ECO:0000256" key="1">
    <source>
        <dbReference type="SAM" id="MobiDB-lite"/>
    </source>
</evidence>
<protein>
    <submittedName>
        <fullName evidence="2">GD22659</fullName>
    </submittedName>
</protein>
<feature type="compositionally biased region" description="Acidic residues" evidence="1">
    <location>
        <begin position="1"/>
        <end position="13"/>
    </location>
</feature>
<dbReference type="STRING" id="7240.B4Q3J9"/>
<accession>B4Q3J9</accession>
<evidence type="ECO:0000313" key="3">
    <source>
        <dbReference type="Proteomes" id="UP000000304"/>
    </source>
</evidence>
<dbReference type="AlphaFoldDB" id="B4Q3J9"/>
<sequence>MEHGDGDEDEDGEVTGKPVFSSGEFSANVQPDVEAMAAAALSGMEMGSGPGSEGYEDADNEKSKAMENVALWPIASKSLLCPSWFASPSFRFSASGATSQRLAVHRMTPTLEKSHLGGTSSSSIHNPGI</sequence>
<keyword evidence="3" id="KW-1185">Reference proteome</keyword>
<organism evidence="2 3">
    <name type="scientific">Drosophila simulans</name>
    <name type="common">Fruit fly</name>
    <dbReference type="NCBI Taxonomy" id="7240"/>
    <lineage>
        <taxon>Eukaryota</taxon>
        <taxon>Metazoa</taxon>
        <taxon>Ecdysozoa</taxon>
        <taxon>Arthropoda</taxon>
        <taxon>Hexapoda</taxon>
        <taxon>Insecta</taxon>
        <taxon>Pterygota</taxon>
        <taxon>Neoptera</taxon>
        <taxon>Endopterygota</taxon>
        <taxon>Diptera</taxon>
        <taxon>Brachycera</taxon>
        <taxon>Muscomorpha</taxon>
        <taxon>Ephydroidea</taxon>
        <taxon>Drosophilidae</taxon>
        <taxon>Drosophila</taxon>
        <taxon>Sophophora</taxon>
    </lineage>
</organism>
<feature type="region of interest" description="Disordered" evidence="1">
    <location>
        <begin position="40"/>
        <end position="61"/>
    </location>
</feature>
<feature type="compositionally biased region" description="Polar residues" evidence="1">
    <location>
        <begin position="117"/>
        <end position="129"/>
    </location>
</feature>
<reference evidence="2 3" key="1">
    <citation type="journal article" date="2007" name="Nature">
        <title>Evolution of genes and genomes on the Drosophila phylogeny.</title>
        <authorList>
            <consortium name="Drosophila 12 Genomes Consortium"/>
            <person name="Clark A.G."/>
            <person name="Eisen M.B."/>
            <person name="Smith D.R."/>
            <person name="Bergman C.M."/>
            <person name="Oliver B."/>
            <person name="Markow T.A."/>
            <person name="Kaufman T.C."/>
            <person name="Kellis M."/>
            <person name="Gelbart W."/>
            <person name="Iyer V.N."/>
            <person name="Pollard D.A."/>
            <person name="Sackton T.B."/>
            <person name="Larracuente A.M."/>
            <person name="Singh N.D."/>
            <person name="Abad J.P."/>
            <person name="Abt D.N."/>
            <person name="Adryan B."/>
            <person name="Aguade M."/>
            <person name="Akashi H."/>
            <person name="Anderson W.W."/>
            <person name="Aquadro C.F."/>
            <person name="Ardell D.H."/>
            <person name="Arguello R."/>
            <person name="Artieri C.G."/>
            <person name="Barbash D.A."/>
            <person name="Barker D."/>
            <person name="Barsanti P."/>
            <person name="Batterham P."/>
            <person name="Batzoglou S."/>
            <person name="Begun D."/>
            <person name="Bhutkar A."/>
            <person name="Blanco E."/>
            <person name="Bosak S.A."/>
            <person name="Bradley R.K."/>
            <person name="Brand A.D."/>
            <person name="Brent M.R."/>
            <person name="Brooks A.N."/>
            <person name="Brown R.H."/>
            <person name="Butlin R.K."/>
            <person name="Caggese C."/>
            <person name="Calvi B.R."/>
            <person name="Bernardo de Carvalho A."/>
            <person name="Caspi A."/>
            <person name="Castrezana S."/>
            <person name="Celniker S.E."/>
            <person name="Chang J.L."/>
            <person name="Chapple C."/>
            <person name="Chatterji S."/>
            <person name="Chinwalla A."/>
            <person name="Civetta A."/>
            <person name="Clifton S.W."/>
            <person name="Comeron J.M."/>
            <person name="Costello J.C."/>
            <person name="Coyne J.A."/>
            <person name="Daub J."/>
            <person name="David R.G."/>
            <person name="Delcher A.L."/>
            <person name="Delehaunty K."/>
            <person name="Do C.B."/>
            <person name="Ebling H."/>
            <person name="Edwards K."/>
            <person name="Eickbush T."/>
            <person name="Evans J.D."/>
            <person name="Filipski A."/>
            <person name="Findeiss S."/>
            <person name="Freyhult E."/>
            <person name="Fulton L."/>
            <person name="Fulton R."/>
            <person name="Garcia A.C."/>
            <person name="Gardiner A."/>
            <person name="Garfield D.A."/>
            <person name="Garvin B.E."/>
            <person name="Gibson G."/>
            <person name="Gilbert D."/>
            <person name="Gnerre S."/>
            <person name="Godfrey J."/>
            <person name="Good R."/>
            <person name="Gotea V."/>
            <person name="Gravely B."/>
            <person name="Greenberg A.J."/>
            <person name="Griffiths-Jones S."/>
            <person name="Gross S."/>
            <person name="Guigo R."/>
            <person name="Gustafson E.A."/>
            <person name="Haerty W."/>
            <person name="Hahn M.W."/>
            <person name="Halligan D.L."/>
            <person name="Halpern A.L."/>
            <person name="Halter G.M."/>
            <person name="Han M.V."/>
            <person name="Heger A."/>
            <person name="Hillier L."/>
            <person name="Hinrichs A.S."/>
            <person name="Holmes I."/>
            <person name="Hoskins R.A."/>
            <person name="Hubisz M.J."/>
            <person name="Hultmark D."/>
            <person name="Huntley M.A."/>
            <person name="Jaffe D.B."/>
            <person name="Jagadeeshan S."/>
            <person name="Jeck W.R."/>
            <person name="Johnson J."/>
            <person name="Jones C.D."/>
            <person name="Jordan W.C."/>
            <person name="Karpen G.H."/>
            <person name="Kataoka E."/>
            <person name="Keightley P.D."/>
            <person name="Kheradpour P."/>
            <person name="Kirkness E.F."/>
            <person name="Koerich L.B."/>
            <person name="Kristiansen K."/>
            <person name="Kudrna D."/>
            <person name="Kulathinal R.J."/>
            <person name="Kumar S."/>
            <person name="Kwok R."/>
            <person name="Lander E."/>
            <person name="Langley C.H."/>
            <person name="Lapoint R."/>
            <person name="Lazzaro B.P."/>
            <person name="Lee S.J."/>
            <person name="Levesque L."/>
            <person name="Li R."/>
            <person name="Lin C.F."/>
            <person name="Lin M.F."/>
            <person name="Lindblad-Toh K."/>
            <person name="Llopart A."/>
            <person name="Long M."/>
            <person name="Low L."/>
            <person name="Lozovsky E."/>
            <person name="Lu J."/>
            <person name="Luo M."/>
            <person name="Machado C.A."/>
            <person name="Makalowski W."/>
            <person name="Marzo M."/>
            <person name="Matsuda M."/>
            <person name="Matzkin L."/>
            <person name="McAllister B."/>
            <person name="McBride C.S."/>
            <person name="McKernan B."/>
            <person name="McKernan K."/>
            <person name="Mendez-Lago M."/>
            <person name="Minx P."/>
            <person name="Mollenhauer M.U."/>
            <person name="Montooth K."/>
            <person name="Mount S.M."/>
            <person name="Mu X."/>
            <person name="Myers E."/>
            <person name="Negre B."/>
            <person name="Newfeld S."/>
            <person name="Nielsen R."/>
            <person name="Noor M.A."/>
            <person name="O'Grady P."/>
            <person name="Pachter L."/>
            <person name="Papaceit M."/>
            <person name="Parisi M.J."/>
            <person name="Parisi M."/>
            <person name="Parts L."/>
            <person name="Pedersen J.S."/>
            <person name="Pesole G."/>
            <person name="Phillippy A.M."/>
            <person name="Ponting C.P."/>
            <person name="Pop M."/>
            <person name="Porcelli D."/>
            <person name="Powell J.R."/>
            <person name="Prohaska S."/>
            <person name="Pruitt K."/>
            <person name="Puig M."/>
            <person name="Quesneville H."/>
            <person name="Ram K.R."/>
            <person name="Rand D."/>
            <person name="Rasmussen M.D."/>
            <person name="Reed L.K."/>
            <person name="Reenan R."/>
            <person name="Reily A."/>
            <person name="Remington K.A."/>
            <person name="Rieger T.T."/>
            <person name="Ritchie M.G."/>
            <person name="Robin C."/>
            <person name="Rogers Y.H."/>
            <person name="Rohde C."/>
            <person name="Rozas J."/>
            <person name="Rubenfield M.J."/>
            <person name="Ruiz A."/>
            <person name="Russo S."/>
            <person name="Salzberg S.L."/>
            <person name="Sanchez-Gracia A."/>
            <person name="Saranga D.J."/>
            <person name="Sato H."/>
            <person name="Schaeffer S.W."/>
            <person name="Schatz M.C."/>
            <person name="Schlenke T."/>
            <person name="Schwartz R."/>
            <person name="Segarra C."/>
            <person name="Singh R.S."/>
            <person name="Sirot L."/>
            <person name="Sirota M."/>
            <person name="Sisneros N.B."/>
            <person name="Smith C.D."/>
            <person name="Smith T.F."/>
            <person name="Spieth J."/>
            <person name="Stage D.E."/>
            <person name="Stark A."/>
            <person name="Stephan W."/>
            <person name="Strausberg R.L."/>
            <person name="Strempel S."/>
            <person name="Sturgill D."/>
            <person name="Sutton G."/>
            <person name="Sutton G.G."/>
            <person name="Tao W."/>
            <person name="Teichmann S."/>
            <person name="Tobari Y.N."/>
            <person name="Tomimura Y."/>
            <person name="Tsolas J.M."/>
            <person name="Valente V.L."/>
            <person name="Venter E."/>
            <person name="Venter J.C."/>
            <person name="Vicario S."/>
            <person name="Vieira F.G."/>
            <person name="Vilella A.J."/>
            <person name="Villasante A."/>
            <person name="Walenz B."/>
            <person name="Wang J."/>
            <person name="Wasserman M."/>
            <person name="Watts T."/>
            <person name="Wilson D."/>
            <person name="Wilson R.K."/>
            <person name="Wing R.A."/>
            <person name="Wolfner M.F."/>
            <person name="Wong A."/>
            <person name="Wong G.K."/>
            <person name="Wu C.I."/>
            <person name="Wu G."/>
            <person name="Yamamoto D."/>
            <person name="Yang H.P."/>
            <person name="Yang S.P."/>
            <person name="Yorke J.A."/>
            <person name="Yoshida K."/>
            <person name="Zdobnov E."/>
            <person name="Zhang P."/>
            <person name="Zhang Y."/>
            <person name="Zimin A.V."/>
            <person name="Baldwin J."/>
            <person name="Abdouelleil A."/>
            <person name="Abdulkadir J."/>
            <person name="Abebe A."/>
            <person name="Abera B."/>
            <person name="Abreu J."/>
            <person name="Acer S.C."/>
            <person name="Aftuck L."/>
            <person name="Alexander A."/>
            <person name="An P."/>
            <person name="Anderson E."/>
            <person name="Anderson S."/>
            <person name="Arachi H."/>
            <person name="Azer M."/>
            <person name="Bachantsang P."/>
            <person name="Barry A."/>
            <person name="Bayul T."/>
            <person name="Berlin A."/>
            <person name="Bessette D."/>
            <person name="Bloom T."/>
            <person name="Blye J."/>
            <person name="Boguslavskiy L."/>
            <person name="Bonnet C."/>
            <person name="Boukhgalter B."/>
            <person name="Bourzgui I."/>
            <person name="Brown A."/>
            <person name="Cahill P."/>
            <person name="Channer S."/>
            <person name="Cheshatsang Y."/>
            <person name="Chuda L."/>
            <person name="Citroen M."/>
            <person name="Collymore A."/>
            <person name="Cooke P."/>
            <person name="Costello M."/>
            <person name="D'Aco K."/>
            <person name="Daza R."/>
            <person name="De Haan G."/>
            <person name="DeGray S."/>
            <person name="DeMaso C."/>
            <person name="Dhargay N."/>
            <person name="Dooley K."/>
            <person name="Dooley E."/>
            <person name="Doricent M."/>
            <person name="Dorje P."/>
            <person name="Dorjee K."/>
            <person name="Dupes A."/>
            <person name="Elong R."/>
            <person name="Falk J."/>
            <person name="Farina A."/>
            <person name="Faro S."/>
            <person name="Ferguson D."/>
            <person name="Fisher S."/>
            <person name="Foley C.D."/>
            <person name="Franke A."/>
            <person name="Friedrich D."/>
            <person name="Gadbois L."/>
            <person name="Gearin G."/>
            <person name="Gearin C.R."/>
            <person name="Giannoukos G."/>
            <person name="Goode T."/>
            <person name="Graham J."/>
            <person name="Grandbois E."/>
            <person name="Grewal S."/>
            <person name="Gyaltsen K."/>
            <person name="Hafez N."/>
            <person name="Hagos B."/>
            <person name="Hall J."/>
            <person name="Henson C."/>
            <person name="Hollinger A."/>
            <person name="Honan T."/>
            <person name="Huard M.D."/>
            <person name="Hughes L."/>
            <person name="Hurhula B."/>
            <person name="Husby M.E."/>
            <person name="Kamat A."/>
            <person name="Kanga B."/>
            <person name="Kashin S."/>
            <person name="Khazanovich D."/>
            <person name="Kisner P."/>
            <person name="Lance K."/>
            <person name="Lara M."/>
            <person name="Lee W."/>
            <person name="Lennon N."/>
            <person name="Letendre F."/>
            <person name="LeVine R."/>
            <person name="Lipovsky A."/>
            <person name="Liu X."/>
            <person name="Liu J."/>
            <person name="Liu S."/>
            <person name="Lokyitsang T."/>
            <person name="Lokyitsang Y."/>
            <person name="Lubonja R."/>
            <person name="Lui A."/>
            <person name="MacDonald P."/>
            <person name="Magnisalis V."/>
            <person name="Maru K."/>
            <person name="Matthews C."/>
            <person name="McCusker W."/>
            <person name="McDonough S."/>
            <person name="Mehta T."/>
            <person name="Meldrim J."/>
            <person name="Meneus L."/>
            <person name="Mihai O."/>
            <person name="Mihalev A."/>
            <person name="Mihova T."/>
            <person name="Mittelman R."/>
            <person name="Mlenga V."/>
            <person name="Montmayeur A."/>
            <person name="Mulrain L."/>
            <person name="Navidi A."/>
            <person name="Naylor J."/>
            <person name="Negash T."/>
            <person name="Nguyen T."/>
            <person name="Nguyen N."/>
            <person name="Nicol R."/>
            <person name="Norbu C."/>
            <person name="Norbu N."/>
            <person name="Novod N."/>
            <person name="O'Neill B."/>
            <person name="Osman S."/>
            <person name="Markiewicz E."/>
            <person name="Oyono O.L."/>
            <person name="Patti C."/>
            <person name="Phunkhang P."/>
            <person name="Pierre F."/>
            <person name="Priest M."/>
            <person name="Raghuraman S."/>
            <person name="Rege F."/>
            <person name="Reyes R."/>
            <person name="Rise C."/>
            <person name="Rogov P."/>
            <person name="Ross K."/>
            <person name="Ryan E."/>
            <person name="Settipalli S."/>
            <person name="Shea T."/>
            <person name="Sherpa N."/>
            <person name="Shi L."/>
            <person name="Shih D."/>
            <person name="Sparrow T."/>
            <person name="Spaulding J."/>
            <person name="Stalker J."/>
            <person name="Stange-Thomann N."/>
            <person name="Stavropoulos S."/>
            <person name="Stone C."/>
            <person name="Strader C."/>
            <person name="Tesfaye S."/>
            <person name="Thomson T."/>
            <person name="Thoulutsang Y."/>
            <person name="Thoulutsang D."/>
            <person name="Topham K."/>
            <person name="Topping I."/>
            <person name="Tsamla T."/>
            <person name="Vassiliev H."/>
            <person name="Vo A."/>
            <person name="Wangchuk T."/>
            <person name="Wangdi T."/>
            <person name="Weiand M."/>
            <person name="Wilkinson J."/>
            <person name="Wilson A."/>
            <person name="Yadav S."/>
            <person name="Young G."/>
            <person name="Yu Q."/>
            <person name="Zembek L."/>
            <person name="Zhong D."/>
            <person name="Zimmer A."/>
            <person name="Zwirko Z."/>
            <person name="Jaffe D.B."/>
            <person name="Alvarez P."/>
            <person name="Brockman W."/>
            <person name="Butler J."/>
            <person name="Chin C."/>
            <person name="Gnerre S."/>
            <person name="Grabherr M."/>
            <person name="Kleber M."/>
            <person name="Mauceli E."/>
            <person name="MacCallum I."/>
        </authorList>
    </citation>
    <scope>NUCLEOTIDE SEQUENCE [LARGE SCALE GENOMIC DNA]</scope>
    <source>
        <strain evidence="3">white501</strain>
    </source>
</reference>
<dbReference type="EMBL" id="CM000361">
    <property type="protein sequence ID" value="EDX03803.1"/>
    <property type="molecule type" value="Genomic_DNA"/>
</dbReference>
<dbReference type="HOGENOM" id="CLU_1951038_0_0_1"/>
<feature type="region of interest" description="Disordered" evidence="1">
    <location>
        <begin position="1"/>
        <end position="28"/>
    </location>
</feature>